<dbReference type="InterPro" id="IPR051615">
    <property type="entry name" value="Transcr_Regulatory_Elem"/>
</dbReference>
<keyword evidence="3" id="KW-0805">Transcription regulation</keyword>
<keyword evidence="10" id="KW-1185">Reference proteome</keyword>
<proteinExistence type="predicted"/>
<keyword evidence="6" id="KW-0539">Nucleus</keyword>
<sequence>MRVSMRKEKHKYIRLLRRLKLTPQDEIQGILESIALPEEDYMEDTDITSTQPTSETPEVQTGPGDEDEDGSPDSPESMLDVSTFLSVDDKGSLNPIGPSSALHSKVQLPGLRNALDITHIKNQLVANAILTRQGEIEIYDKISHVDQVPIELAMHLLNLHWNRQHHSFLLTYRPAVMRDLVSGGQYSSKFMMNAIFACASKFSDRLDIREDINNPLTAGARFFRRCNELLGSENLLLKPSIPTVVGLLLLGSTYNARGEVSKGWLLTGYGLRMIYDLGLHLDRDVTLENAEEIEIRRRVFWGAFINDKLQSLYLGRPIAIHIQDTHVSLDFMDVLDEREPWIPYNSASQSYLNDSQPKATPKPMYSVSCFREFCRLSKIMTRIINNFYVIGSNAASAKASLKGIEDSLTWWKENLSPQLRLDTLTSTEPFPPSTSTPILTTSTSNRNPTPNILHLHGIYHSLIILLYRPFVTGGHLLTTTSSTSSSPSTNNSPAHAWQHCTSSAKSITALATHYQTQYTLRGAPYLLSYAVYVACTIHVRNVAASAFAVAAAAGVGAAAPTAYHEQANSRSSSAATTRAGVASSEHCAHLAASLRCLDELTLPNPGVSRPAKIIRALMASLKVADVSAVMGGVQQALLDCGDEAALGDSYNGGGGCGRAAAAVVAENAHHVQRHQAQAQGLEREPQQEFDLDAIISGFTATTTTNTNSNNALGGESRLNAAVRGGGGQMEAEIDVFPSGGWFMPGHTSQHDLLYGFMDVGLPDYEPFVLEDGEVFGMGDAML</sequence>
<feature type="compositionally biased region" description="Polar residues" evidence="7">
    <location>
        <begin position="47"/>
        <end position="59"/>
    </location>
</feature>
<protein>
    <recommendedName>
        <fullName evidence="8">Xylanolytic transcriptional activator regulatory domain-containing protein</fullName>
    </recommendedName>
</protein>
<dbReference type="CDD" id="cd12148">
    <property type="entry name" value="fungal_TF_MHR"/>
    <property type="match status" value="1"/>
</dbReference>
<dbReference type="GO" id="GO:0006351">
    <property type="term" value="P:DNA-templated transcription"/>
    <property type="evidence" value="ECO:0007669"/>
    <property type="project" value="InterPro"/>
</dbReference>
<evidence type="ECO:0000313" key="10">
    <source>
        <dbReference type="Proteomes" id="UP001358417"/>
    </source>
</evidence>
<evidence type="ECO:0000256" key="6">
    <source>
        <dbReference type="ARBA" id="ARBA00023242"/>
    </source>
</evidence>
<feature type="region of interest" description="Disordered" evidence="7">
    <location>
        <begin position="423"/>
        <end position="443"/>
    </location>
</feature>
<reference evidence="9 10" key="1">
    <citation type="submission" date="2023-08" db="EMBL/GenBank/DDBJ databases">
        <title>Black Yeasts Isolated from many extreme environments.</title>
        <authorList>
            <person name="Coleine C."/>
            <person name="Stajich J.E."/>
            <person name="Selbmann L."/>
        </authorList>
    </citation>
    <scope>NUCLEOTIDE SEQUENCE [LARGE SCALE GENOMIC DNA]</scope>
    <source>
        <strain evidence="9 10">CCFEE 5792</strain>
    </source>
</reference>
<dbReference type="EMBL" id="JAVRRD010000011">
    <property type="protein sequence ID" value="KAK5053940.1"/>
    <property type="molecule type" value="Genomic_DNA"/>
</dbReference>
<dbReference type="PANTHER" id="PTHR31313:SF86">
    <property type="entry name" value="ZN(2)-C6 FUNGAL-TYPE DOMAIN-CONTAINING PROTEIN"/>
    <property type="match status" value="1"/>
</dbReference>
<evidence type="ECO:0000256" key="5">
    <source>
        <dbReference type="ARBA" id="ARBA00023163"/>
    </source>
</evidence>
<evidence type="ECO:0000313" key="9">
    <source>
        <dbReference type="EMBL" id="KAK5053940.1"/>
    </source>
</evidence>
<dbReference type="AlphaFoldDB" id="A0AAV9NBP0"/>
<evidence type="ECO:0000256" key="3">
    <source>
        <dbReference type="ARBA" id="ARBA00023015"/>
    </source>
</evidence>
<evidence type="ECO:0000256" key="1">
    <source>
        <dbReference type="ARBA" id="ARBA00022723"/>
    </source>
</evidence>
<evidence type="ECO:0000256" key="4">
    <source>
        <dbReference type="ARBA" id="ARBA00023125"/>
    </source>
</evidence>
<dbReference type="InterPro" id="IPR007219">
    <property type="entry name" value="XnlR_reg_dom"/>
</dbReference>
<keyword evidence="5" id="KW-0804">Transcription</keyword>
<dbReference type="GeneID" id="89970118"/>
<name>A0AAV9NBP0_9EURO</name>
<evidence type="ECO:0000259" key="8">
    <source>
        <dbReference type="SMART" id="SM00906"/>
    </source>
</evidence>
<feature type="domain" description="Xylanolytic transcriptional activator regulatory" evidence="8">
    <location>
        <begin position="263"/>
        <end position="338"/>
    </location>
</feature>
<dbReference type="RefSeq" id="XP_064707065.1">
    <property type="nucleotide sequence ID" value="XM_064845520.1"/>
</dbReference>
<dbReference type="GO" id="GO:0003677">
    <property type="term" value="F:DNA binding"/>
    <property type="evidence" value="ECO:0007669"/>
    <property type="project" value="UniProtKB-KW"/>
</dbReference>
<comment type="caution">
    <text evidence="9">The sequence shown here is derived from an EMBL/GenBank/DDBJ whole genome shotgun (WGS) entry which is preliminary data.</text>
</comment>
<keyword evidence="2" id="KW-0862">Zinc</keyword>
<keyword evidence="1" id="KW-0479">Metal-binding</keyword>
<gene>
    <name evidence="9" type="ORF">LTR84_001902</name>
</gene>
<evidence type="ECO:0000256" key="2">
    <source>
        <dbReference type="ARBA" id="ARBA00022833"/>
    </source>
</evidence>
<accession>A0AAV9NBP0</accession>
<dbReference type="Proteomes" id="UP001358417">
    <property type="component" value="Unassembled WGS sequence"/>
</dbReference>
<dbReference type="SMART" id="SM00906">
    <property type="entry name" value="Fungal_trans"/>
    <property type="match status" value="1"/>
</dbReference>
<keyword evidence="4" id="KW-0238">DNA-binding</keyword>
<evidence type="ECO:0000256" key="7">
    <source>
        <dbReference type="SAM" id="MobiDB-lite"/>
    </source>
</evidence>
<dbReference type="GO" id="GO:0008270">
    <property type="term" value="F:zinc ion binding"/>
    <property type="evidence" value="ECO:0007669"/>
    <property type="project" value="InterPro"/>
</dbReference>
<dbReference type="PANTHER" id="PTHR31313">
    <property type="entry name" value="TY1 ENHANCER ACTIVATOR"/>
    <property type="match status" value="1"/>
</dbReference>
<dbReference type="Pfam" id="PF04082">
    <property type="entry name" value="Fungal_trans"/>
    <property type="match status" value="1"/>
</dbReference>
<feature type="region of interest" description="Disordered" evidence="7">
    <location>
        <begin position="38"/>
        <end position="79"/>
    </location>
</feature>
<organism evidence="9 10">
    <name type="scientific">Exophiala bonariae</name>
    <dbReference type="NCBI Taxonomy" id="1690606"/>
    <lineage>
        <taxon>Eukaryota</taxon>
        <taxon>Fungi</taxon>
        <taxon>Dikarya</taxon>
        <taxon>Ascomycota</taxon>
        <taxon>Pezizomycotina</taxon>
        <taxon>Eurotiomycetes</taxon>
        <taxon>Chaetothyriomycetidae</taxon>
        <taxon>Chaetothyriales</taxon>
        <taxon>Herpotrichiellaceae</taxon>
        <taxon>Exophiala</taxon>
    </lineage>
</organism>